<sequence length="191" mass="21678">MMGGRAFLGILSIRVPSESLARVLFLKELDDVLIARMEGNVYYQDLRTTVQPTRLKSPRDEKMIQRLSRSRDRSSFVVSSFASLAVIGYQIVWGPLSIHGPPLLAPWQVLFDRLAYPELLEVVISLRIDADMKQLTLLVSKVNVVLKDAEKKQVKDMTVTLWIDELQDVVDDAEDALDEFSTENLRCNLEA</sequence>
<keyword evidence="6" id="KW-1185">Reference proteome</keyword>
<evidence type="ECO:0000259" key="4">
    <source>
        <dbReference type="Pfam" id="PF18052"/>
    </source>
</evidence>
<gene>
    <name evidence="5" type="ORF">JRO89_XS15G0031700</name>
</gene>
<feature type="domain" description="Disease resistance N-terminal" evidence="4">
    <location>
        <begin position="126"/>
        <end position="188"/>
    </location>
</feature>
<protein>
    <recommendedName>
        <fullName evidence="4">Disease resistance N-terminal domain-containing protein</fullName>
    </recommendedName>
</protein>
<keyword evidence="3" id="KW-0611">Plant defense</keyword>
<keyword evidence="1" id="KW-0677">Repeat</keyword>
<dbReference type="InterPro" id="IPR041118">
    <property type="entry name" value="Rx_N"/>
</dbReference>
<comment type="caution">
    <text evidence="5">The sequence shown here is derived from an EMBL/GenBank/DDBJ whole genome shotgun (WGS) entry which is preliminary data.</text>
</comment>
<reference evidence="5 6" key="1">
    <citation type="submission" date="2021-02" db="EMBL/GenBank/DDBJ databases">
        <title>Plant Genome Project.</title>
        <authorList>
            <person name="Zhang R.-G."/>
        </authorList>
    </citation>
    <scope>NUCLEOTIDE SEQUENCE [LARGE SCALE GENOMIC DNA]</scope>
    <source>
        <tissue evidence="5">Leaves</tissue>
    </source>
</reference>
<dbReference type="Gene3D" id="1.20.5.4130">
    <property type="match status" value="1"/>
</dbReference>
<keyword evidence="2" id="KW-0547">Nucleotide-binding</keyword>
<dbReference type="Pfam" id="PF18052">
    <property type="entry name" value="Rx_N"/>
    <property type="match status" value="1"/>
</dbReference>
<name>A0ABQ8H0W5_9ROSI</name>
<proteinExistence type="predicted"/>
<evidence type="ECO:0000313" key="5">
    <source>
        <dbReference type="EMBL" id="KAH7543851.1"/>
    </source>
</evidence>
<accession>A0ABQ8H0W5</accession>
<dbReference type="Proteomes" id="UP000827721">
    <property type="component" value="Unassembled WGS sequence"/>
</dbReference>
<evidence type="ECO:0000256" key="2">
    <source>
        <dbReference type="ARBA" id="ARBA00022741"/>
    </source>
</evidence>
<evidence type="ECO:0000313" key="6">
    <source>
        <dbReference type="Proteomes" id="UP000827721"/>
    </source>
</evidence>
<evidence type="ECO:0000256" key="3">
    <source>
        <dbReference type="ARBA" id="ARBA00022821"/>
    </source>
</evidence>
<organism evidence="5 6">
    <name type="scientific">Xanthoceras sorbifolium</name>
    <dbReference type="NCBI Taxonomy" id="99658"/>
    <lineage>
        <taxon>Eukaryota</taxon>
        <taxon>Viridiplantae</taxon>
        <taxon>Streptophyta</taxon>
        <taxon>Embryophyta</taxon>
        <taxon>Tracheophyta</taxon>
        <taxon>Spermatophyta</taxon>
        <taxon>Magnoliopsida</taxon>
        <taxon>eudicotyledons</taxon>
        <taxon>Gunneridae</taxon>
        <taxon>Pentapetalae</taxon>
        <taxon>rosids</taxon>
        <taxon>malvids</taxon>
        <taxon>Sapindales</taxon>
        <taxon>Sapindaceae</taxon>
        <taxon>Xanthoceroideae</taxon>
        <taxon>Xanthoceras</taxon>
    </lineage>
</organism>
<evidence type="ECO:0000256" key="1">
    <source>
        <dbReference type="ARBA" id="ARBA00022737"/>
    </source>
</evidence>
<dbReference type="EMBL" id="JAFEMO010000015">
    <property type="protein sequence ID" value="KAH7543851.1"/>
    <property type="molecule type" value="Genomic_DNA"/>
</dbReference>